<feature type="transmembrane region" description="Helical" evidence="2">
    <location>
        <begin position="37"/>
        <end position="57"/>
    </location>
</feature>
<sequence length="316" mass="34146">MLLAAAGVLVVMAVRIFREAGRLRFFLKKRALLSQAWRLIFIAILVIVGAFLINGYAEPVTYKVFEPSPTASLTPTITQTATVTQTPTSTQTPTVTATLEFTVTPEMPLIISQEFTSQITPNPNAVFSTLSFARSLTEDYLPIDAADTFENPIETIYASFSYDSMSVGTQWTAMWYRDGELIYYETKPWNGASGGYGYSDCTLPAENWLPGNYEVQMFIGEQWKSSGTFEITGEAPTPTMTPTLTATLTLTPAPSSTVTPTVPGTAIPTATSTATPAPSQTAGPTATSAPTRTMTPTKSPTPTLVPTATRRSTIFR</sequence>
<feature type="region of interest" description="Disordered" evidence="1">
    <location>
        <begin position="251"/>
        <end position="316"/>
    </location>
</feature>
<evidence type="ECO:0000256" key="2">
    <source>
        <dbReference type="SAM" id="Phobius"/>
    </source>
</evidence>
<comment type="caution">
    <text evidence="3">The sequence shown here is derived from an EMBL/GenBank/DDBJ whole genome shotgun (WGS) entry which is preliminary data.</text>
</comment>
<keyword evidence="2" id="KW-1133">Transmembrane helix</keyword>
<evidence type="ECO:0000313" key="4">
    <source>
        <dbReference type="Proteomes" id="UP000256388"/>
    </source>
</evidence>
<proteinExistence type="predicted"/>
<keyword evidence="2" id="KW-0472">Membrane</keyword>
<dbReference type="AlphaFoldDB" id="A0A3E0AHB9"/>
<gene>
    <name evidence="3" type="ORF">DFR64_0931</name>
</gene>
<evidence type="ECO:0000256" key="1">
    <source>
        <dbReference type="SAM" id="MobiDB-lite"/>
    </source>
</evidence>
<keyword evidence="2" id="KW-0812">Transmembrane</keyword>
<dbReference type="Proteomes" id="UP000256388">
    <property type="component" value="Unassembled WGS sequence"/>
</dbReference>
<accession>A0A3E0AHB9</accession>
<evidence type="ECO:0000313" key="3">
    <source>
        <dbReference type="EMBL" id="REG11058.1"/>
    </source>
</evidence>
<feature type="compositionally biased region" description="Low complexity" evidence="1">
    <location>
        <begin position="251"/>
        <end position="291"/>
    </location>
</feature>
<protein>
    <submittedName>
        <fullName evidence="3">Uncharacterized protein</fullName>
    </submittedName>
</protein>
<dbReference type="EMBL" id="QUMS01000001">
    <property type="protein sequence ID" value="REG11058.1"/>
    <property type="molecule type" value="Genomic_DNA"/>
</dbReference>
<reference evidence="3 4" key="1">
    <citation type="submission" date="2018-08" db="EMBL/GenBank/DDBJ databases">
        <title>Genomic Encyclopedia of Type Strains, Phase IV (KMG-IV): sequencing the most valuable type-strain genomes for metagenomic binning, comparative biology and taxonomic classification.</title>
        <authorList>
            <person name="Goeker M."/>
        </authorList>
    </citation>
    <scope>NUCLEOTIDE SEQUENCE [LARGE SCALE GENOMIC DNA]</scope>
    <source>
        <strain evidence="3 4">DSM 23923</strain>
    </source>
</reference>
<keyword evidence="4" id="KW-1185">Reference proteome</keyword>
<organism evidence="3 4">
    <name type="scientific">Pelolinea submarina</name>
    <dbReference type="NCBI Taxonomy" id="913107"/>
    <lineage>
        <taxon>Bacteria</taxon>
        <taxon>Bacillati</taxon>
        <taxon>Chloroflexota</taxon>
        <taxon>Anaerolineae</taxon>
        <taxon>Anaerolineales</taxon>
        <taxon>Anaerolineaceae</taxon>
        <taxon>Pelolinea</taxon>
    </lineage>
</organism>
<feature type="compositionally biased region" description="Polar residues" evidence="1">
    <location>
        <begin position="292"/>
        <end position="316"/>
    </location>
</feature>
<name>A0A3E0AHB9_9CHLR</name>